<name>A0ABT9U8Z8_PAEHA</name>
<sequence length="98" mass="11274">MDNLNQEQKQLRLKQFLKRLSEDPSMANQNMARYWGSLAELLVLTGYNPRNEPIDMAELVSLLLKRNEIEACSEDMMQHVLNGGTVDDFMKMGRSKAI</sequence>
<evidence type="ECO:0000313" key="1">
    <source>
        <dbReference type="EMBL" id="MDQ0116101.1"/>
    </source>
</evidence>
<proteinExistence type="predicted"/>
<evidence type="ECO:0000313" key="2">
    <source>
        <dbReference type="Proteomes" id="UP001229346"/>
    </source>
</evidence>
<dbReference type="EMBL" id="JAUSSU010000015">
    <property type="protein sequence ID" value="MDQ0116101.1"/>
    <property type="molecule type" value="Genomic_DNA"/>
</dbReference>
<keyword evidence="2" id="KW-1185">Reference proteome</keyword>
<gene>
    <name evidence="1" type="ORF">J2T15_005577</name>
</gene>
<protein>
    <submittedName>
        <fullName evidence="1">Uncharacterized protein</fullName>
    </submittedName>
</protein>
<reference evidence="1 2" key="1">
    <citation type="submission" date="2023-07" db="EMBL/GenBank/DDBJ databases">
        <title>Sorghum-associated microbial communities from plants grown in Nebraska, USA.</title>
        <authorList>
            <person name="Schachtman D."/>
        </authorList>
    </citation>
    <scope>NUCLEOTIDE SEQUENCE [LARGE SCALE GENOMIC DNA]</scope>
    <source>
        <strain evidence="1 2">CC482</strain>
    </source>
</reference>
<dbReference type="Proteomes" id="UP001229346">
    <property type="component" value="Unassembled WGS sequence"/>
</dbReference>
<comment type="caution">
    <text evidence="1">The sequence shown here is derived from an EMBL/GenBank/DDBJ whole genome shotgun (WGS) entry which is preliminary data.</text>
</comment>
<accession>A0ABT9U8Z8</accession>
<dbReference type="RefSeq" id="WP_307208132.1">
    <property type="nucleotide sequence ID" value="NZ_JAUSSU010000015.1"/>
</dbReference>
<organism evidence="1 2">
    <name type="scientific">Paenibacillus harenae</name>
    <dbReference type="NCBI Taxonomy" id="306543"/>
    <lineage>
        <taxon>Bacteria</taxon>
        <taxon>Bacillati</taxon>
        <taxon>Bacillota</taxon>
        <taxon>Bacilli</taxon>
        <taxon>Bacillales</taxon>
        <taxon>Paenibacillaceae</taxon>
        <taxon>Paenibacillus</taxon>
    </lineage>
</organism>